<sequence>MLNRSRVVSPVSSAPAALHAGLDASWRRCQHDYGLDPASPTLPDVLSGAELRQCSQQVGRLLHFAGPEMDRLHGLLEPGGYTVMLSNASGVVVMHRAERSIQRGCRRWHLWPGAIWNERSVGTNGIGTCLAEQRGTSVHRNQHWRSGLHGLTCIAMPVYDASGRLAGALNASTFHVTAENSTMNALVSSSLLQAARQIEQACFMDVYRNHAIMLLGMADATSTPMLALDQDRRVVGATHAARQHMGIATAQEIHMCLLDNATGPVTAAPLREAQIMAIDTALACARGKVAVAARMLGISRSTLHRKIRNLAGTPSAKRA</sequence>
<dbReference type="EMBL" id="CP023036">
    <property type="protein sequence ID" value="AXY21056.1"/>
    <property type="molecule type" value="Genomic_DNA"/>
</dbReference>
<keyword evidence="3" id="KW-1185">Reference proteome</keyword>
<evidence type="ECO:0000313" key="3">
    <source>
        <dbReference type="Proteomes" id="UP000264120"/>
    </source>
</evidence>
<accession>A0A347W863</accession>
<reference evidence="2 3" key="1">
    <citation type="submission" date="2017-08" db="EMBL/GenBank/DDBJ databases">
        <title>Complete genome sequence of Gluconacetobacter saccharivorans CV1 isolated from Fermented Vinegar.</title>
        <authorList>
            <person name="Kim S.-Y."/>
        </authorList>
    </citation>
    <scope>NUCLEOTIDE SEQUENCE [LARGE SCALE GENOMIC DNA]</scope>
    <source>
        <strain evidence="2 3">CV1</strain>
    </source>
</reference>
<dbReference type="GeneID" id="98314731"/>
<dbReference type="KEGG" id="ksc:CD178_00229"/>
<feature type="domain" description="DNA binding HTH" evidence="1">
    <location>
        <begin position="270"/>
        <end position="308"/>
    </location>
</feature>
<dbReference type="PRINTS" id="PR01590">
    <property type="entry name" value="HTHFIS"/>
</dbReference>
<dbReference type="InterPro" id="IPR002197">
    <property type="entry name" value="HTH_Fis"/>
</dbReference>
<dbReference type="Proteomes" id="UP000264120">
    <property type="component" value="Chromosome"/>
</dbReference>
<dbReference type="Gene3D" id="3.30.450.40">
    <property type="match status" value="1"/>
</dbReference>
<protein>
    <submittedName>
        <fullName evidence="2">Acetoin catabolism regulatory protein</fullName>
    </submittedName>
</protein>
<organism evidence="2 3">
    <name type="scientific">Komagataeibacter saccharivorans</name>
    <dbReference type="NCBI Taxonomy" id="265959"/>
    <lineage>
        <taxon>Bacteria</taxon>
        <taxon>Pseudomonadati</taxon>
        <taxon>Pseudomonadota</taxon>
        <taxon>Alphaproteobacteria</taxon>
        <taxon>Acetobacterales</taxon>
        <taxon>Acetobacteraceae</taxon>
        <taxon>Komagataeibacter</taxon>
    </lineage>
</organism>
<dbReference type="SUPFAM" id="SSF55781">
    <property type="entry name" value="GAF domain-like"/>
    <property type="match status" value="1"/>
</dbReference>
<dbReference type="InterPro" id="IPR009057">
    <property type="entry name" value="Homeodomain-like_sf"/>
</dbReference>
<dbReference type="Pfam" id="PF02954">
    <property type="entry name" value="HTH_8"/>
    <property type="match status" value="1"/>
</dbReference>
<evidence type="ECO:0000313" key="2">
    <source>
        <dbReference type="EMBL" id="AXY21056.1"/>
    </source>
</evidence>
<dbReference type="SUPFAM" id="SSF46689">
    <property type="entry name" value="Homeodomain-like"/>
    <property type="match status" value="1"/>
</dbReference>
<dbReference type="InterPro" id="IPR029016">
    <property type="entry name" value="GAF-like_dom_sf"/>
</dbReference>
<dbReference type="GO" id="GO:0043565">
    <property type="term" value="F:sequence-specific DNA binding"/>
    <property type="evidence" value="ECO:0007669"/>
    <property type="project" value="InterPro"/>
</dbReference>
<dbReference type="OrthoDB" id="9805953at2"/>
<dbReference type="AlphaFoldDB" id="A0A347W863"/>
<evidence type="ECO:0000259" key="1">
    <source>
        <dbReference type="Pfam" id="PF02954"/>
    </source>
</evidence>
<dbReference type="Gene3D" id="1.10.10.60">
    <property type="entry name" value="Homeodomain-like"/>
    <property type="match status" value="1"/>
</dbReference>
<gene>
    <name evidence="2" type="primary">acoR</name>
    <name evidence="2" type="ORF">CD178_00229</name>
</gene>
<dbReference type="RefSeq" id="WP_118962317.1">
    <property type="nucleotide sequence ID" value="NZ_CP023036.1"/>
</dbReference>
<name>A0A347W863_9PROT</name>
<proteinExistence type="predicted"/>